<dbReference type="PANTHER" id="PTHR46490:SF6">
    <property type="entry name" value="ASIALOGLYCOPROTEIN RECEPTOR 1-LIKE-RELATED"/>
    <property type="match status" value="1"/>
</dbReference>
<evidence type="ECO:0000256" key="2">
    <source>
        <dbReference type="ARBA" id="ARBA00023157"/>
    </source>
</evidence>
<keyword evidence="4" id="KW-0732">Signal</keyword>
<keyword evidence="3" id="KW-0325">Glycoprotein</keyword>
<evidence type="ECO:0000256" key="3">
    <source>
        <dbReference type="ARBA" id="ARBA00023180"/>
    </source>
</evidence>
<keyword evidence="7" id="KW-1185">Reference proteome</keyword>
<dbReference type="Proteomes" id="UP000663879">
    <property type="component" value="Unassembled WGS sequence"/>
</dbReference>
<name>A0A813SXS4_9BILA</name>
<sequence>MTSLTLFIFSWISSNIILVDGHELNMFRLLKRNGLSGLSVSNSFQLNYSLSFFENETLIHCASKCSKNEKCSFFSHLTSKIYKKCELFFGYKLDTNELNFIKNSKVYEKRKDTIIATATSTLFTSTMKTSTILPFTTSPALTSTTTTPDFVCSGSDCTCIDSSNFYSTTQKKCIKCRNGWFPYKNICYQGFTTLRSWSNSIAYCNSLNSTLLLAENEDKFIFFQSVSRNLSTISSNLRTWVFAEYTTLNVFQWMNGKTINSAFIMSSAITTITPCCFAYMSAVNSLLGIYTCTLTSNLICEYTE</sequence>
<comment type="caution">
    <text evidence="6">The sequence shown here is derived from an EMBL/GenBank/DDBJ whole genome shotgun (WGS) entry which is preliminary data.</text>
</comment>
<dbReference type="InterPro" id="IPR016187">
    <property type="entry name" value="CTDL_fold"/>
</dbReference>
<dbReference type="OrthoDB" id="7357196at2759"/>
<evidence type="ECO:0000256" key="1">
    <source>
        <dbReference type="ARBA" id="ARBA00022734"/>
    </source>
</evidence>
<protein>
    <recommendedName>
        <fullName evidence="5">C-type lectin domain-containing protein</fullName>
    </recommendedName>
</protein>
<dbReference type="SMART" id="SM00034">
    <property type="entry name" value="CLECT"/>
    <property type="match status" value="1"/>
</dbReference>
<dbReference type="EMBL" id="CAJNOC010000777">
    <property type="protein sequence ID" value="CAF0801878.1"/>
    <property type="molecule type" value="Genomic_DNA"/>
</dbReference>
<dbReference type="InterPro" id="IPR001304">
    <property type="entry name" value="C-type_lectin-like"/>
</dbReference>
<evidence type="ECO:0000313" key="7">
    <source>
        <dbReference type="Proteomes" id="UP000663879"/>
    </source>
</evidence>
<feature type="domain" description="C-type lectin" evidence="5">
    <location>
        <begin position="183"/>
        <end position="301"/>
    </location>
</feature>
<dbReference type="Gene3D" id="3.10.100.10">
    <property type="entry name" value="Mannose-Binding Protein A, subunit A"/>
    <property type="match status" value="1"/>
</dbReference>
<proteinExistence type="predicted"/>
<feature type="chain" id="PRO_5033014945" description="C-type lectin domain-containing protein" evidence="4">
    <location>
        <begin position="22"/>
        <end position="304"/>
    </location>
</feature>
<keyword evidence="1" id="KW-0430">Lectin</keyword>
<gene>
    <name evidence="6" type="ORF">OXX778_LOCUS6509</name>
</gene>
<dbReference type="PROSITE" id="PS50041">
    <property type="entry name" value="C_TYPE_LECTIN_2"/>
    <property type="match status" value="1"/>
</dbReference>
<evidence type="ECO:0000259" key="5">
    <source>
        <dbReference type="PROSITE" id="PS50041"/>
    </source>
</evidence>
<organism evidence="6 7">
    <name type="scientific">Brachionus calyciflorus</name>
    <dbReference type="NCBI Taxonomy" id="104777"/>
    <lineage>
        <taxon>Eukaryota</taxon>
        <taxon>Metazoa</taxon>
        <taxon>Spiralia</taxon>
        <taxon>Gnathifera</taxon>
        <taxon>Rotifera</taxon>
        <taxon>Eurotatoria</taxon>
        <taxon>Monogononta</taxon>
        <taxon>Pseudotrocha</taxon>
        <taxon>Ploima</taxon>
        <taxon>Brachionidae</taxon>
        <taxon>Brachionus</taxon>
    </lineage>
</organism>
<evidence type="ECO:0000256" key="4">
    <source>
        <dbReference type="SAM" id="SignalP"/>
    </source>
</evidence>
<dbReference type="GO" id="GO:0030246">
    <property type="term" value="F:carbohydrate binding"/>
    <property type="evidence" value="ECO:0007669"/>
    <property type="project" value="UniProtKB-KW"/>
</dbReference>
<reference evidence="6" key="1">
    <citation type="submission" date="2021-02" db="EMBL/GenBank/DDBJ databases">
        <authorList>
            <person name="Nowell W R."/>
        </authorList>
    </citation>
    <scope>NUCLEOTIDE SEQUENCE</scope>
    <source>
        <strain evidence="6">Ploen Becks lab</strain>
    </source>
</reference>
<dbReference type="PANTHER" id="PTHR46490">
    <property type="entry name" value="C-TYPE LECTIN DOMAIN FAMILY 12 MEMBER A-RELATED"/>
    <property type="match status" value="1"/>
</dbReference>
<accession>A0A813SXS4</accession>
<dbReference type="SUPFAM" id="SSF56436">
    <property type="entry name" value="C-type lectin-like"/>
    <property type="match status" value="1"/>
</dbReference>
<dbReference type="InterPro" id="IPR016186">
    <property type="entry name" value="C-type_lectin-like/link_sf"/>
</dbReference>
<keyword evidence="2" id="KW-1015">Disulfide bond</keyword>
<evidence type="ECO:0000313" key="6">
    <source>
        <dbReference type="EMBL" id="CAF0801878.1"/>
    </source>
</evidence>
<dbReference type="InterPro" id="IPR052309">
    <property type="entry name" value="C-type_Lectin_Domain_Fam1"/>
</dbReference>
<dbReference type="AlphaFoldDB" id="A0A813SXS4"/>
<feature type="signal peptide" evidence="4">
    <location>
        <begin position="1"/>
        <end position="21"/>
    </location>
</feature>